<evidence type="ECO:0000256" key="2">
    <source>
        <dbReference type="ARBA" id="ARBA00022598"/>
    </source>
</evidence>
<reference evidence="7 8" key="1">
    <citation type="submission" date="2017-03" db="EMBL/GenBank/DDBJ databases">
        <title>Lifting the veil on microbial sulfur biogeochemistry in mining wastewaters.</title>
        <authorList>
            <person name="Kantor R.S."/>
            <person name="Colenbrander Nelson T."/>
            <person name="Marshall S."/>
            <person name="Bennett D."/>
            <person name="Apte S."/>
            <person name="Camacho D."/>
            <person name="Thomas B.C."/>
            <person name="Warren L.A."/>
            <person name="Banfield J.F."/>
        </authorList>
    </citation>
    <scope>NUCLEOTIDE SEQUENCE [LARGE SCALE GENOMIC DNA]</scope>
    <source>
        <strain evidence="7">32-67-7</strain>
    </source>
</reference>
<dbReference type="Pfam" id="PF19303">
    <property type="entry name" value="Anticodon_3"/>
    <property type="match status" value="1"/>
</dbReference>
<dbReference type="AlphaFoldDB" id="A0A258CYK2"/>
<evidence type="ECO:0000256" key="1">
    <source>
        <dbReference type="ARBA" id="ARBA00008258"/>
    </source>
</evidence>
<name>A0A258CYK2_CAUVI</name>
<comment type="similarity">
    <text evidence="1">Belongs to the class-I aminoacyl-tRNA synthetase family. MetG type 1 subfamily.</text>
</comment>
<dbReference type="PANTHER" id="PTHR45765">
    <property type="entry name" value="METHIONINE--TRNA LIGASE"/>
    <property type="match status" value="1"/>
</dbReference>
<keyword evidence="5" id="KW-0030">Aminoacyl-tRNA synthetase</keyword>
<evidence type="ECO:0000256" key="3">
    <source>
        <dbReference type="ARBA" id="ARBA00022741"/>
    </source>
</evidence>
<dbReference type="GO" id="GO:0004825">
    <property type="term" value="F:methionine-tRNA ligase activity"/>
    <property type="evidence" value="ECO:0007669"/>
    <property type="project" value="InterPro"/>
</dbReference>
<accession>A0A258CYK2</accession>
<dbReference type="GO" id="GO:0005829">
    <property type="term" value="C:cytosol"/>
    <property type="evidence" value="ECO:0007669"/>
    <property type="project" value="TreeGrafter"/>
</dbReference>
<dbReference type="InterPro" id="IPR041872">
    <property type="entry name" value="Anticodon_Met"/>
</dbReference>
<evidence type="ECO:0000259" key="6">
    <source>
        <dbReference type="Pfam" id="PF19303"/>
    </source>
</evidence>
<comment type="caution">
    <text evidence="7">The sequence shown here is derived from an EMBL/GenBank/DDBJ whole genome shotgun (WGS) entry which is preliminary data.</text>
</comment>
<gene>
    <name evidence="7" type="ORF">B7Z12_15845</name>
</gene>
<evidence type="ECO:0000313" key="8">
    <source>
        <dbReference type="Proteomes" id="UP000215616"/>
    </source>
</evidence>
<organism evidence="7 8">
    <name type="scientific">Caulobacter vibrioides</name>
    <name type="common">Caulobacter crescentus</name>
    <dbReference type="NCBI Taxonomy" id="155892"/>
    <lineage>
        <taxon>Bacteria</taxon>
        <taxon>Pseudomonadati</taxon>
        <taxon>Pseudomonadota</taxon>
        <taxon>Alphaproteobacteria</taxon>
        <taxon>Caulobacterales</taxon>
        <taxon>Caulobacteraceae</taxon>
        <taxon>Caulobacter</taxon>
    </lineage>
</organism>
<dbReference type="Proteomes" id="UP000215616">
    <property type="component" value="Unassembled WGS sequence"/>
</dbReference>
<proteinExistence type="inferred from homology"/>
<sequence>VVPAGGEPGPLEEKLFADVSARLADLSEQMDAIEIRKSAQALRALWVVGNEYLQEAAPWTAIKTDRDRAAVIVRTALNLAALYAKISAPFIPFAAEKIGDAFGLDFPAAWPSNDAKAELDTLSVGQPITVPEVLFKKIEDEQIAEWTARFGGAE</sequence>
<evidence type="ECO:0000313" key="7">
    <source>
        <dbReference type="EMBL" id="OYX00569.1"/>
    </source>
</evidence>
<dbReference type="GO" id="GO:0006431">
    <property type="term" value="P:methionyl-tRNA aminoacylation"/>
    <property type="evidence" value="ECO:0007669"/>
    <property type="project" value="TreeGrafter"/>
</dbReference>
<evidence type="ECO:0000256" key="4">
    <source>
        <dbReference type="ARBA" id="ARBA00022840"/>
    </source>
</evidence>
<feature type="domain" description="Methionyl-tRNA synthetase anticodon-binding" evidence="6">
    <location>
        <begin position="2"/>
        <end position="153"/>
    </location>
</feature>
<dbReference type="GO" id="GO:0017101">
    <property type="term" value="C:aminoacyl-tRNA synthetase multienzyme complex"/>
    <property type="evidence" value="ECO:0007669"/>
    <property type="project" value="TreeGrafter"/>
</dbReference>
<evidence type="ECO:0000256" key="5">
    <source>
        <dbReference type="ARBA" id="ARBA00023146"/>
    </source>
</evidence>
<dbReference type="SUPFAM" id="SSF47323">
    <property type="entry name" value="Anticodon-binding domain of a subclass of class I aminoacyl-tRNA synthetases"/>
    <property type="match status" value="1"/>
</dbReference>
<keyword evidence="3" id="KW-0547">Nucleotide-binding</keyword>
<keyword evidence="2 7" id="KW-0436">Ligase</keyword>
<dbReference type="PANTHER" id="PTHR45765:SF1">
    <property type="entry name" value="METHIONINE--TRNA LIGASE, CYTOPLASMIC"/>
    <property type="match status" value="1"/>
</dbReference>
<dbReference type="GO" id="GO:0005524">
    <property type="term" value="F:ATP binding"/>
    <property type="evidence" value="ECO:0007669"/>
    <property type="project" value="UniProtKB-KW"/>
</dbReference>
<protein>
    <submittedName>
        <fullName evidence="7">Methionine--tRNA ligase</fullName>
    </submittedName>
</protein>
<dbReference type="InterPro" id="IPR023458">
    <property type="entry name" value="Met-tRNA_ligase_1"/>
</dbReference>
<feature type="non-terminal residue" evidence="7">
    <location>
        <position position="1"/>
    </location>
</feature>
<dbReference type="EMBL" id="NCDQ01000302">
    <property type="protein sequence ID" value="OYX00569.1"/>
    <property type="molecule type" value="Genomic_DNA"/>
</dbReference>
<keyword evidence="4" id="KW-0067">ATP-binding</keyword>
<dbReference type="Gene3D" id="1.10.730.10">
    <property type="entry name" value="Isoleucyl-tRNA Synthetase, Domain 1"/>
    <property type="match status" value="1"/>
</dbReference>
<dbReference type="InterPro" id="IPR009080">
    <property type="entry name" value="tRNAsynth_Ia_anticodon-bd"/>
</dbReference>